<accession>A0A926S6B4</accession>
<evidence type="ECO:0000313" key="6">
    <source>
        <dbReference type="EMBL" id="MBD1548378.1"/>
    </source>
</evidence>
<reference evidence="6" key="1">
    <citation type="submission" date="2020-05" db="EMBL/GenBank/DDBJ databases">
        <title>Identification of trans-AT polyketide cluster in two marine bacteria, producers of a novel glutaramide-containing polyketide sesbanimide D and analogs.</title>
        <authorList>
            <person name="Kacar D."/>
            <person name="Rodriguez P."/>
            <person name="Canedo L."/>
            <person name="Gonzalez E."/>
            <person name="Galan B."/>
            <person name="De La Calle F."/>
            <person name="Garcia J.L."/>
        </authorList>
    </citation>
    <scope>NUCLEOTIDE SEQUENCE</scope>
    <source>
        <strain evidence="6">PHM038</strain>
    </source>
</reference>
<dbReference type="PANTHER" id="PTHR30329">
    <property type="entry name" value="STATOR ELEMENT OF FLAGELLAR MOTOR COMPLEX"/>
    <property type="match status" value="1"/>
</dbReference>
<dbReference type="CDD" id="cd07185">
    <property type="entry name" value="OmpA_C-like"/>
    <property type="match status" value="1"/>
</dbReference>
<dbReference type="PROSITE" id="PS51123">
    <property type="entry name" value="OMPA_2"/>
    <property type="match status" value="1"/>
</dbReference>
<sequence>MLLWGEDVTTNGYFRRIGSAGFLLSCLVLAGCNTADLTTPDVTNARATGFVDIKPGSEEEFILNVGRRIYFEQGSAVITDEARMTIVRQADWLKKNKGWLIKVQGHADDPGGESANKALSTKRAEAVLNALAEQGVSRKRMWAKGYGIERPVTDCDEITCQSQNRRVVVNLREEFDASAPGR</sequence>
<dbReference type="PANTHER" id="PTHR30329:SF21">
    <property type="entry name" value="LIPOPROTEIN YIAD-RELATED"/>
    <property type="match status" value="1"/>
</dbReference>
<dbReference type="InterPro" id="IPR006665">
    <property type="entry name" value="OmpA-like"/>
</dbReference>
<evidence type="ECO:0000313" key="7">
    <source>
        <dbReference type="Proteomes" id="UP000598467"/>
    </source>
</evidence>
<organism evidence="6 7">
    <name type="scientific">Roseibium aggregatum</name>
    <dbReference type="NCBI Taxonomy" id="187304"/>
    <lineage>
        <taxon>Bacteria</taxon>
        <taxon>Pseudomonadati</taxon>
        <taxon>Pseudomonadota</taxon>
        <taxon>Alphaproteobacteria</taxon>
        <taxon>Hyphomicrobiales</taxon>
        <taxon>Stappiaceae</taxon>
        <taxon>Roseibium</taxon>
    </lineage>
</organism>
<dbReference type="Proteomes" id="UP000598467">
    <property type="component" value="Unassembled WGS sequence"/>
</dbReference>
<feature type="domain" description="OmpA-like" evidence="5">
    <location>
        <begin position="58"/>
        <end position="175"/>
    </location>
</feature>
<dbReference type="SUPFAM" id="SSF103088">
    <property type="entry name" value="OmpA-like"/>
    <property type="match status" value="1"/>
</dbReference>
<dbReference type="GO" id="GO:0009279">
    <property type="term" value="C:cell outer membrane"/>
    <property type="evidence" value="ECO:0007669"/>
    <property type="project" value="UniProtKB-SubCell"/>
</dbReference>
<keyword evidence="2 4" id="KW-0472">Membrane</keyword>
<comment type="subcellular location">
    <subcellularLocation>
        <location evidence="1">Cell outer membrane</location>
    </subcellularLocation>
</comment>
<name>A0A926S6B4_9HYPH</name>
<dbReference type="AlphaFoldDB" id="A0A926S6B4"/>
<dbReference type="Pfam" id="PF00691">
    <property type="entry name" value="OmpA"/>
    <property type="match status" value="1"/>
</dbReference>
<dbReference type="PRINTS" id="PR01021">
    <property type="entry name" value="OMPADOMAIN"/>
</dbReference>
<proteinExistence type="predicted"/>
<evidence type="ECO:0000256" key="3">
    <source>
        <dbReference type="ARBA" id="ARBA00023237"/>
    </source>
</evidence>
<dbReference type="InterPro" id="IPR036737">
    <property type="entry name" value="OmpA-like_sf"/>
</dbReference>
<evidence type="ECO:0000256" key="4">
    <source>
        <dbReference type="PROSITE-ProRule" id="PRU00473"/>
    </source>
</evidence>
<gene>
    <name evidence="6" type="ORF">HK439_19105</name>
</gene>
<evidence type="ECO:0000259" key="5">
    <source>
        <dbReference type="PROSITE" id="PS51123"/>
    </source>
</evidence>
<dbReference type="InterPro" id="IPR006664">
    <property type="entry name" value="OMP_bac"/>
</dbReference>
<dbReference type="EMBL" id="JABFCZ010000022">
    <property type="protein sequence ID" value="MBD1548378.1"/>
    <property type="molecule type" value="Genomic_DNA"/>
</dbReference>
<evidence type="ECO:0000256" key="2">
    <source>
        <dbReference type="ARBA" id="ARBA00023136"/>
    </source>
</evidence>
<dbReference type="InterPro" id="IPR050330">
    <property type="entry name" value="Bact_OuterMem_StrucFunc"/>
</dbReference>
<evidence type="ECO:0000256" key="1">
    <source>
        <dbReference type="ARBA" id="ARBA00004442"/>
    </source>
</evidence>
<protein>
    <submittedName>
        <fullName evidence="6">OmpA family protein</fullName>
    </submittedName>
</protein>
<comment type="caution">
    <text evidence="6">The sequence shown here is derived from an EMBL/GenBank/DDBJ whole genome shotgun (WGS) entry which is preliminary data.</text>
</comment>
<keyword evidence="3" id="KW-0998">Cell outer membrane</keyword>
<dbReference type="Gene3D" id="3.30.1330.60">
    <property type="entry name" value="OmpA-like domain"/>
    <property type="match status" value="1"/>
</dbReference>